<dbReference type="AlphaFoldDB" id="A0A2N5CWT4"/>
<keyword evidence="3 5" id="KW-1133">Transmembrane helix</keyword>
<evidence type="ECO:0000256" key="3">
    <source>
        <dbReference type="ARBA" id="ARBA00022989"/>
    </source>
</evidence>
<dbReference type="GO" id="GO:0016020">
    <property type="term" value="C:membrane"/>
    <property type="evidence" value="ECO:0007669"/>
    <property type="project" value="UniProtKB-SubCell"/>
</dbReference>
<evidence type="ECO:0000313" key="10">
    <source>
        <dbReference type="Proteomes" id="UP000281192"/>
    </source>
</evidence>
<keyword evidence="4 5" id="KW-0472">Membrane</keyword>
<dbReference type="PANTHER" id="PTHR23528">
    <property type="match status" value="1"/>
</dbReference>
<dbReference type="SUPFAM" id="SSF103473">
    <property type="entry name" value="MFS general substrate transporter"/>
    <property type="match status" value="1"/>
</dbReference>
<evidence type="ECO:0000313" key="9">
    <source>
        <dbReference type="Proteomes" id="UP000234483"/>
    </source>
</evidence>
<reference evidence="8 9" key="1">
    <citation type="submission" date="2017-12" db="EMBL/GenBank/DDBJ databases">
        <title>The genome sequence of Caulobacter flavus CGMCC1 15093.</title>
        <authorList>
            <person name="Gao J."/>
            <person name="Mao X."/>
            <person name="Sun J."/>
        </authorList>
    </citation>
    <scope>NUCLEOTIDE SEQUENCE [LARGE SCALE GENOMIC DNA]</scope>
    <source>
        <strain evidence="8 9">CGMCC1 15093</strain>
    </source>
</reference>
<feature type="transmembrane region" description="Helical" evidence="5">
    <location>
        <begin position="363"/>
        <end position="383"/>
    </location>
</feature>
<keyword evidence="10" id="KW-1185">Reference proteome</keyword>
<gene>
    <name evidence="7" type="ORF">C1707_14810</name>
    <name evidence="8" type="ORF">CFHF_05805</name>
</gene>
<accession>A0A2N5CWT4</accession>
<dbReference type="InterPro" id="IPR036259">
    <property type="entry name" value="MFS_trans_sf"/>
</dbReference>
<evidence type="ECO:0000256" key="4">
    <source>
        <dbReference type="ARBA" id="ARBA00023136"/>
    </source>
</evidence>
<evidence type="ECO:0000256" key="1">
    <source>
        <dbReference type="ARBA" id="ARBA00004141"/>
    </source>
</evidence>
<feature type="transmembrane region" description="Helical" evidence="5">
    <location>
        <begin position="63"/>
        <end position="82"/>
    </location>
</feature>
<dbReference type="EMBL" id="PJRQ01000011">
    <property type="protein sequence ID" value="PLR18272.1"/>
    <property type="molecule type" value="Genomic_DNA"/>
</dbReference>
<feature type="transmembrane region" description="Helical" evidence="5">
    <location>
        <begin position="183"/>
        <end position="201"/>
    </location>
</feature>
<feature type="transmembrane region" description="Helical" evidence="5">
    <location>
        <begin position="94"/>
        <end position="113"/>
    </location>
</feature>
<evidence type="ECO:0000256" key="2">
    <source>
        <dbReference type="ARBA" id="ARBA00022692"/>
    </source>
</evidence>
<dbReference type="Proteomes" id="UP000281192">
    <property type="component" value="Chromosome"/>
</dbReference>
<dbReference type="PANTHER" id="PTHR23528:SF1">
    <property type="entry name" value="MAJOR FACILITATOR SUPERFAMILY (MFS) PROFILE DOMAIN-CONTAINING PROTEIN"/>
    <property type="match status" value="1"/>
</dbReference>
<dbReference type="Gene3D" id="1.20.1250.20">
    <property type="entry name" value="MFS general substrate transporter like domains"/>
    <property type="match status" value="2"/>
</dbReference>
<feature type="transmembrane region" description="Helical" evidence="5">
    <location>
        <begin position="20"/>
        <end position="43"/>
    </location>
</feature>
<dbReference type="GO" id="GO:0022857">
    <property type="term" value="F:transmembrane transporter activity"/>
    <property type="evidence" value="ECO:0007669"/>
    <property type="project" value="InterPro"/>
</dbReference>
<feature type="transmembrane region" description="Helical" evidence="5">
    <location>
        <begin position="389"/>
        <end position="409"/>
    </location>
</feature>
<sequence>MDQGGRPFPVSGPAAGRSRLFLAGYGLANAGAFVSFIPFLTLLAPLKAAEVAPHARDLTLSQISIVGAITAALAHIAFGALSDATRSRLGRRRPWILGGWAATALGLALVGLAQTPWQMLGAVVLLQLAVNALYAPLAAVLPDLVPDHQKGAAAAWAGLALPASKLFTALVVGALLVSATSRYAAVVAATALLVLPFALTLREPPAPARAPLAWPSLRLTAFRDGRFQRVFASRLLVETAVALHTLYLFFYLKDRGDLASRLPGVTPEAAFGLLLTASTLGMLAAGAASGPLSDRLGRRPMVIAGAVLIACGVALLLLVPQWPGPLVAQVVFGIGHGVYSTSNLALVAEVLPDSARNGRDLGLMNVAVAASQALGPLLGIAVASSGGDLRGVFAAAVLAALAGAGALLARR</sequence>
<evidence type="ECO:0000259" key="6">
    <source>
        <dbReference type="PROSITE" id="PS50850"/>
    </source>
</evidence>
<dbReference type="InterPro" id="IPR011701">
    <property type="entry name" value="MFS"/>
</dbReference>
<name>A0A2N5CWT4_9CAUL</name>
<dbReference type="Proteomes" id="UP000234483">
    <property type="component" value="Unassembled WGS sequence"/>
</dbReference>
<reference evidence="7 10" key="2">
    <citation type="submission" date="2018-01" db="EMBL/GenBank/DDBJ databases">
        <title>Complete genome sequence of Caulobacter flavus RHGG3.</title>
        <authorList>
            <person name="Yang E."/>
        </authorList>
    </citation>
    <scope>NUCLEOTIDE SEQUENCE [LARGE SCALE GENOMIC DNA]</scope>
    <source>
        <strain evidence="7 10">RHGG3</strain>
    </source>
</reference>
<dbReference type="PROSITE" id="PS50850">
    <property type="entry name" value="MFS"/>
    <property type="match status" value="1"/>
</dbReference>
<dbReference type="InterPro" id="IPR005829">
    <property type="entry name" value="Sugar_transporter_CS"/>
</dbReference>
<evidence type="ECO:0000256" key="5">
    <source>
        <dbReference type="SAM" id="Phobius"/>
    </source>
</evidence>
<organism evidence="8 9">
    <name type="scientific">Caulobacter flavus</name>
    <dbReference type="NCBI Taxonomy" id="1679497"/>
    <lineage>
        <taxon>Bacteria</taxon>
        <taxon>Pseudomonadati</taxon>
        <taxon>Pseudomonadota</taxon>
        <taxon>Alphaproteobacteria</taxon>
        <taxon>Caulobacterales</taxon>
        <taxon>Caulobacteraceae</taxon>
        <taxon>Caulobacter</taxon>
    </lineage>
</organism>
<dbReference type="EMBL" id="CP026100">
    <property type="protein sequence ID" value="AYV47429.1"/>
    <property type="molecule type" value="Genomic_DNA"/>
</dbReference>
<dbReference type="Pfam" id="PF07690">
    <property type="entry name" value="MFS_1"/>
    <property type="match status" value="2"/>
</dbReference>
<feature type="transmembrane region" description="Helical" evidence="5">
    <location>
        <begin position="231"/>
        <end position="250"/>
    </location>
</feature>
<feature type="transmembrane region" description="Helical" evidence="5">
    <location>
        <begin position="119"/>
        <end position="141"/>
    </location>
</feature>
<feature type="transmembrane region" description="Helical" evidence="5">
    <location>
        <begin position="301"/>
        <end position="320"/>
    </location>
</feature>
<dbReference type="PROSITE" id="PS00216">
    <property type="entry name" value="SUGAR_TRANSPORT_1"/>
    <property type="match status" value="1"/>
</dbReference>
<dbReference type="KEGG" id="cfh:C1707_14810"/>
<evidence type="ECO:0000313" key="7">
    <source>
        <dbReference type="EMBL" id="AYV47429.1"/>
    </source>
</evidence>
<feature type="transmembrane region" description="Helical" evidence="5">
    <location>
        <begin position="326"/>
        <end position="351"/>
    </location>
</feature>
<keyword evidence="2 5" id="KW-0812">Transmembrane</keyword>
<comment type="subcellular location">
    <subcellularLocation>
        <location evidence="1">Membrane</location>
        <topology evidence="1">Multi-pass membrane protein</topology>
    </subcellularLocation>
</comment>
<evidence type="ECO:0000313" key="8">
    <source>
        <dbReference type="EMBL" id="PLR18272.1"/>
    </source>
</evidence>
<dbReference type="InterPro" id="IPR020846">
    <property type="entry name" value="MFS_dom"/>
</dbReference>
<protein>
    <recommendedName>
        <fullName evidence="6">Major facilitator superfamily (MFS) profile domain-containing protein</fullName>
    </recommendedName>
</protein>
<proteinExistence type="predicted"/>
<feature type="transmembrane region" description="Helical" evidence="5">
    <location>
        <begin position="153"/>
        <end position="177"/>
    </location>
</feature>
<feature type="transmembrane region" description="Helical" evidence="5">
    <location>
        <begin position="270"/>
        <end position="289"/>
    </location>
</feature>
<feature type="domain" description="Major facilitator superfamily (MFS) profile" evidence="6">
    <location>
        <begin position="184"/>
        <end position="411"/>
    </location>
</feature>
<dbReference type="OrthoDB" id="7584869at2"/>